<proteinExistence type="predicted"/>
<feature type="region of interest" description="Disordered" evidence="1">
    <location>
        <begin position="203"/>
        <end position="226"/>
    </location>
</feature>
<name>A0AAE6XNU1_9MICO</name>
<feature type="compositionally biased region" description="Basic and acidic residues" evidence="1">
    <location>
        <begin position="15"/>
        <end position="33"/>
    </location>
</feature>
<dbReference type="AlphaFoldDB" id="A0AAE6XNU1"/>
<evidence type="ECO:0000313" key="3">
    <source>
        <dbReference type="Proteomes" id="UP000503164"/>
    </source>
</evidence>
<evidence type="ECO:0008006" key="4">
    <source>
        <dbReference type="Google" id="ProtNLM"/>
    </source>
</evidence>
<gene>
    <name evidence="2" type="ORF">GW570_01510</name>
</gene>
<keyword evidence="3" id="KW-1185">Reference proteome</keyword>
<accession>A0AAE6XNU1</accession>
<evidence type="ECO:0000256" key="1">
    <source>
        <dbReference type="SAM" id="MobiDB-lite"/>
    </source>
</evidence>
<dbReference type="EMBL" id="CP048049">
    <property type="protein sequence ID" value="QIS43864.1"/>
    <property type="molecule type" value="Genomic_DNA"/>
</dbReference>
<dbReference type="Proteomes" id="UP000503164">
    <property type="component" value="Chromosome"/>
</dbReference>
<sequence>MTDTSGMRPDPPDDGAARDDAVESVERDDLVDGRTMEELADYLDRGRTPADPAIEGSAACRLALANLTRLSELSASGLRREADRDPDRDAAWISDLLDTIGAEVRSGRDVPISHPDPTLRLTITEAAVRGIVRRAGDSMGGVIMGRCVLDGDVATPGAVIRVAVTCALAFPLPIAGVADRLRARIREALARHAELTVGGIDVTVDDIRPPGDPDAAPAAPPEEDRP</sequence>
<organism evidence="2 3">
    <name type="scientific">Clavibacter capsici</name>
    <dbReference type="NCBI Taxonomy" id="1874630"/>
    <lineage>
        <taxon>Bacteria</taxon>
        <taxon>Bacillati</taxon>
        <taxon>Actinomycetota</taxon>
        <taxon>Actinomycetes</taxon>
        <taxon>Micrococcales</taxon>
        <taxon>Microbacteriaceae</taxon>
        <taxon>Clavibacter</taxon>
    </lineage>
</organism>
<protein>
    <recommendedName>
        <fullName evidence="4">Asp23/Gls24 family envelope stress response protein</fullName>
    </recommendedName>
</protein>
<feature type="region of interest" description="Disordered" evidence="1">
    <location>
        <begin position="1"/>
        <end position="33"/>
    </location>
</feature>
<dbReference type="RefSeq" id="WP_157883499.1">
    <property type="nucleotide sequence ID" value="NZ_CP012573.1"/>
</dbReference>
<evidence type="ECO:0000313" key="2">
    <source>
        <dbReference type="EMBL" id="QIS43864.1"/>
    </source>
</evidence>
<reference evidence="2 3" key="1">
    <citation type="journal article" date="2020" name="Mol. Plant Pathol.">
        <title>Plasmid composition and the chpG gene determine the virulence level of Clavibacter capsici natural isolates in pepper.</title>
        <authorList>
            <person name="Hwang I.S."/>
            <person name="Lee H.M."/>
            <person name="Oh E.J."/>
            <person name="Lee S."/>
            <person name="Heu S."/>
            <person name="Oh C.S."/>
        </authorList>
    </citation>
    <scope>NUCLEOTIDE SEQUENCE [LARGE SCALE GENOMIC DNA]</scope>
    <source>
        <strain evidence="2 3">1101</strain>
    </source>
</reference>